<organism evidence="1 2">
    <name type="scientific">Stephania cephalantha</name>
    <dbReference type="NCBI Taxonomy" id="152367"/>
    <lineage>
        <taxon>Eukaryota</taxon>
        <taxon>Viridiplantae</taxon>
        <taxon>Streptophyta</taxon>
        <taxon>Embryophyta</taxon>
        <taxon>Tracheophyta</taxon>
        <taxon>Spermatophyta</taxon>
        <taxon>Magnoliopsida</taxon>
        <taxon>Ranunculales</taxon>
        <taxon>Menispermaceae</taxon>
        <taxon>Menispermoideae</taxon>
        <taxon>Cissampelideae</taxon>
        <taxon>Stephania</taxon>
    </lineage>
</organism>
<proteinExistence type="predicted"/>
<dbReference type="Proteomes" id="UP001419268">
    <property type="component" value="Unassembled WGS sequence"/>
</dbReference>
<dbReference type="EMBL" id="JBBNAG010000001">
    <property type="protein sequence ID" value="KAK9167295.1"/>
    <property type="molecule type" value="Genomic_DNA"/>
</dbReference>
<reference evidence="1 2" key="1">
    <citation type="submission" date="2024-01" db="EMBL/GenBank/DDBJ databases">
        <title>Genome assemblies of Stephania.</title>
        <authorList>
            <person name="Yang L."/>
        </authorList>
    </citation>
    <scope>NUCLEOTIDE SEQUENCE [LARGE SCALE GENOMIC DNA]</scope>
    <source>
        <strain evidence="1">JXDWG</strain>
        <tissue evidence="1">Leaf</tissue>
    </source>
</reference>
<sequence length="49" mass="5626">MSVHRLRTIPMHQSLLDVVVMSAEEHVPQQFQGLKRVAQGRDGVWQRSS</sequence>
<name>A0AAP0LCT2_9MAGN</name>
<gene>
    <name evidence="1" type="ORF">Scep_002486</name>
</gene>
<evidence type="ECO:0000313" key="1">
    <source>
        <dbReference type="EMBL" id="KAK9167295.1"/>
    </source>
</evidence>
<evidence type="ECO:0000313" key="2">
    <source>
        <dbReference type="Proteomes" id="UP001419268"/>
    </source>
</evidence>
<dbReference type="AlphaFoldDB" id="A0AAP0LCT2"/>
<protein>
    <submittedName>
        <fullName evidence="1">Uncharacterized protein</fullName>
    </submittedName>
</protein>
<keyword evidence="2" id="KW-1185">Reference proteome</keyword>
<comment type="caution">
    <text evidence="1">The sequence shown here is derived from an EMBL/GenBank/DDBJ whole genome shotgun (WGS) entry which is preliminary data.</text>
</comment>
<accession>A0AAP0LCT2</accession>